<dbReference type="AlphaFoldDB" id="I1XJR7"/>
<dbReference type="EMBL" id="CP003390">
    <property type="protein sequence ID" value="AFI84636.1"/>
    <property type="molecule type" value="Genomic_DNA"/>
</dbReference>
<gene>
    <name evidence="2" type="ordered locus">Q7A_1818</name>
</gene>
<reference evidence="2 3" key="1">
    <citation type="journal article" date="2012" name="J. Bacteriol.">
        <title>Complete genome sequences of Methylophaga sp. strain JAM1 and Methylophaga sp. strain JAM7.</title>
        <authorList>
            <person name="Villeneuve C."/>
            <person name="Martineau C."/>
            <person name="Mauffrey F."/>
            <person name="Villemur R."/>
        </authorList>
    </citation>
    <scope>NUCLEOTIDE SEQUENCE [LARGE SCALE GENOMIC DNA]</scope>
    <source>
        <strain evidence="2 3">JAM1</strain>
    </source>
</reference>
<protein>
    <submittedName>
        <fullName evidence="2">Uncharacterized protein</fullName>
    </submittedName>
</protein>
<evidence type="ECO:0000256" key="1">
    <source>
        <dbReference type="SAM" id="MobiDB-lite"/>
    </source>
</evidence>
<name>I1XJR7_METNJ</name>
<dbReference type="PATRIC" id="fig|754476.3.peg.1798"/>
<sequence>MSTEDDHKLRPSINPDGEHTSVRLPLSQSFFYWLIGKRNEIQ</sequence>
<keyword evidence="3" id="KW-1185">Reference proteome</keyword>
<evidence type="ECO:0000313" key="3">
    <source>
        <dbReference type="Proteomes" id="UP000009144"/>
    </source>
</evidence>
<organism evidence="2 3">
    <name type="scientific">Methylophaga nitratireducenticrescens</name>
    <dbReference type="NCBI Taxonomy" id="754476"/>
    <lineage>
        <taxon>Bacteria</taxon>
        <taxon>Pseudomonadati</taxon>
        <taxon>Pseudomonadota</taxon>
        <taxon>Gammaproteobacteria</taxon>
        <taxon>Thiotrichales</taxon>
        <taxon>Piscirickettsiaceae</taxon>
        <taxon>Methylophaga</taxon>
    </lineage>
</organism>
<dbReference type="Proteomes" id="UP000009144">
    <property type="component" value="Chromosome"/>
</dbReference>
<proteinExistence type="predicted"/>
<reference evidence="2 3" key="2">
    <citation type="journal article" date="2013" name="Int. J. Syst. Evol. Microbiol.">
        <title>Methylophaga nitratireducenticrescens sp. nov. and Methylophaga frappieri sp. nov., isolated from the biofilm of the methanol-fed denitrification system treating the seawater at the Montreal Biodome.</title>
        <authorList>
            <person name="Villeneuve C."/>
            <person name="Martineau C."/>
            <person name="Mauffrey F."/>
            <person name="Villemur R."/>
        </authorList>
    </citation>
    <scope>NUCLEOTIDE SEQUENCE [LARGE SCALE GENOMIC DNA]</scope>
    <source>
        <strain evidence="2 3">JAM1</strain>
    </source>
</reference>
<feature type="region of interest" description="Disordered" evidence="1">
    <location>
        <begin position="1"/>
        <end position="20"/>
    </location>
</feature>
<dbReference type="HOGENOM" id="CLU_3253940_0_0_6"/>
<accession>I1XJR7</accession>
<evidence type="ECO:0000313" key="2">
    <source>
        <dbReference type="EMBL" id="AFI84636.1"/>
    </source>
</evidence>